<accession>A0A6A6G3I4</accession>
<feature type="region of interest" description="Disordered" evidence="1">
    <location>
        <begin position="159"/>
        <end position="205"/>
    </location>
</feature>
<evidence type="ECO:0000313" key="4">
    <source>
        <dbReference type="Proteomes" id="UP000799538"/>
    </source>
</evidence>
<feature type="compositionally biased region" description="Low complexity" evidence="1">
    <location>
        <begin position="166"/>
        <end position="205"/>
    </location>
</feature>
<feature type="transmembrane region" description="Helical" evidence="2">
    <location>
        <begin position="208"/>
        <end position="228"/>
    </location>
</feature>
<organism evidence="3 4">
    <name type="scientific">Elsinoe ampelina</name>
    <dbReference type="NCBI Taxonomy" id="302913"/>
    <lineage>
        <taxon>Eukaryota</taxon>
        <taxon>Fungi</taxon>
        <taxon>Dikarya</taxon>
        <taxon>Ascomycota</taxon>
        <taxon>Pezizomycotina</taxon>
        <taxon>Dothideomycetes</taxon>
        <taxon>Dothideomycetidae</taxon>
        <taxon>Myriangiales</taxon>
        <taxon>Elsinoaceae</taxon>
        <taxon>Elsinoe</taxon>
    </lineage>
</organism>
<gene>
    <name evidence="3" type="ORF">BDZ85DRAFT_267498</name>
</gene>
<dbReference type="PANTHER" id="PTHR40640">
    <property type="entry name" value="ANCHORED GLYCOPROTEIN, PUTATIVE (AFU_ORTHOLOGUE AFUA_8G04860)-RELATED"/>
    <property type="match status" value="1"/>
</dbReference>
<keyword evidence="2" id="KW-0472">Membrane</keyword>
<sequence>MSSSNGTVVPLNIMAGDGGAGIVASVISANPTQTAMVVNCPVGTDGNDCGIYNLSITVGPWAAATPPPNLPATGRYEMYMAMDSGSEPDADGNEGFTLSIGCDVTSVTVPSVCTSINIGGNNDGVETSTFTNPDPSEYAFTLADVTFTAGAEKLVAASTATGSMPSSTEASSSGSAGSSSSAVSGSRSTSAGVSPTSSGSGASQTGAASVYGVNMGTMGLLALAVAFFTR</sequence>
<dbReference type="OrthoDB" id="4991875at2759"/>
<name>A0A6A6G3I4_9PEZI</name>
<keyword evidence="2" id="KW-0812">Transmembrane</keyword>
<keyword evidence="2" id="KW-1133">Transmembrane helix</keyword>
<evidence type="ECO:0000313" key="3">
    <source>
        <dbReference type="EMBL" id="KAF2220292.1"/>
    </source>
</evidence>
<dbReference type="EMBL" id="ML992513">
    <property type="protein sequence ID" value="KAF2220292.1"/>
    <property type="molecule type" value="Genomic_DNA"/>
</dbReference>
<dbReference type="PANTHER" id="PTHR40640:SF1">
    <property type="entry name" value="ANCHORED GLYCOPROTEIN, PUTATIVE (AFU_ORTHOLOGUE AFUA_8G04860)-RELATED"/>
    <property type="match status" value="1"/>
</dbReference>
<dbReference type="AlphaFoldDB" id="A0A6A6G3I4"/>
<protein>
    <recommendedName>
        <fullName evidence="5">GPI anchored protein</fullName>
    </recommendedName>
</protein>
<proteinExistence type="predicted"/>
<keyword evidence="4" id="KW-1185">Reference proteome</keyword>
<evidence type="ECO:0000256" key="2">
    <source>
        <dbReference type="SAM" id="Phobius"/>
    </source>
</evidence>
<evidence type="ECO:0000256" key="1">
    <source>
        <dbReference type="SAM" id="MobiDB-lite"/>
    </source>
</evidence>
<evidence type="ECO:0008006" key="5">
    <source>
        <dbReference type="Google" id="ProtNLM"/>
    </source>
</evidence>
<dbReference type="Proteomes" id="UP000799538">
    <property type="component" value="Unassembled WGS sequence"/>
</dbReference>
<reference evidence="4" key="1">
    <citation type="journal article" date="2020" name="Stud. Mycol.">
        <title>101 Dothideomycetes genomes: A test case for predicting lifestyles and emergence of pathogens.</title>
        <authorList>
            <person name="Haridas S."/>
            <person name="Albert R."/>
            <person name="Binder M."/>
            <person name="Bloem J."/>
            <person name="LaButti K."/>
            <person name="Salamov A."/>
            <person name="Andreopoulos B."/>
            <person name="Baker S."/>
            <person name="Barry K."/>
            <person name="Bills G."/>
            <person name="Bluhm B."/>
            <person name="Cannon C."/>
            <person name="Castanera R."/>
            <person name="Culley D."/>
            <person name="Daum C."/>
            <person name="Ezra D."/>
            <person name="Gonzalez J."/>
            <person name="Henrissat B."/>
            <person name="Kuo A."/>
            <person name="Liang C."/>
            <person name="Lipzen A."/>
            <person name="Lutzoni F."/>
            <person name="Magnuson J."/>
            <person name="Mondo S."/>
            <person name="Nolan M."/>
            <person name="Ohm R."/>
            <person name="Pangilinan J."/>
            <person name="Park H.-J."/>
            <person name="Ramirez L."/>
            <person name="Alfaro M."/>
            <person name="Sun H."/>
            <person name="Tritt A."/>
            <person name="Yoshinaga Y."/>
            <person name="Zwiers L.-H."/>
            <person name="Turgeon B."/>
            <person name="Goodwin S."/>
            <person name="Spatafora J."/>
            <person name="Crous P."/>
            <person name="Grigoriev I."/>
        </authorList>
    </citation>
    <scope>NUCLEOTIDE SEQUENCE [LARGE SCALE GENOMIC DNA]</scope>
    <source>
        <strain evidence="4">CECT 20119</strain>
    </source>
</reference>